<organism evidence="3">
    <name type="scientific">Metalysinibacillus saudimassiliensis</name>
    <dbReference type="NCBI Taxonomy" id="1461583"/>
    <lineage>
        <taxon>Bacteria</taxon>
        <taxon>Bacillati</taxon>
        <taxon>Bacillota</taxon>
        <taxon>Bacilli</taxon>
        <taxon>Bacillales</taxon>
        <taxon>Caryophanaceae</taxon>
        <taxon>Metalysinibacillus</taxon>
    </lineage>
</organism>
<dbReference type="InterPro" id="IPR041657">
    <property type="entry name" value="HTH_17"/>
</dbReference>
<protein>
    <submittedName>
        <fullName evidence="3">PBP superfamily domain protein</fullName>
    </submittedName>
</protein>
<dbReference type="PANTHER" id="PTHR38431:SF1">
    <property type="entry name" value="BLL2305 PROTEIN"/>
    <property type="match status" value="1"/>
</dbReference>
<accession>A0A078M7X4</accession>
<proteinExistence type="predicted"/>
<feature type="domain" description="Helix-turn-helix" evidence="2">
    <location>
        <begin position="5"/>
        <end position="53"/>
    </location>
</feature>
<sequence>MSQSYTVEEVAQLLRVSKLTIYDLIKKEELPIFRVGRQMRIDKNDLQSYIHQHKTGATTPTLATDKIVICGQDIVLDVLGKYLERALGRKVLRSHEGSFNGVLSLYNGECDIASLHMYDGDTNEYNTPYLKKILVSHAYVLLNLVQRQAGFYVQKGNPLAIHSVADISTKNATIINREKGSGARALLDEQLRTHHIAPTHVLGYTNEEASHIDVAAAVANKQADVGIGIEKTAKLVNVDFVPLITERYDIVLLKTVDNTALIEAVQAILQSDAFKAEVAALGDYDTAKTGQIMYETL</sequence>
<evidence type="ECO:0000259" key="2">
    <source>
        <dbReference type="Pfam" id="PF12728"/>
    </source>
</evidence>
<dbReference type="EMBL" id="LN483074">
    <property type="protein sequence ID" value="CEA01487.1"/>
    <property type="molecule type" value="Genomic_DNA"/>
</dbReference>
<reference evidence="3" key="1">
    <citation type="submission" date="2014-07" db="EMBL/GenBank/DDBJ databases">
        <authorList>
            <person name="Urmite Genomes Urmite Genomes"/>
        </authorList>
    </citation>
    <scope>NUCLEOTIDE SEQUENCE</scope>
    <source>
        <strain evidence="3">13S34_air</strain>
    </source>
</reference>
<dbReference type="PATRIC" id="fig|1461583.4.peg.884"/>
<dbReference type="Pfam" id="PF12728">
    <property type="entry name" value="HTH_17"/>
    <property type="match status" value="1"/>
</dbReference>
<gene>
    <name evidence="3" type="ORF">BN1050_00923</name>
</gene>
<dbReference type="AlphaFoldDB" id="A0A078M7X4"/>
<name>A0A078M7X4_9BACL</name>
<dbReference type="PANTHER" id="PTHR38431">
    <property type="entry name" value="BLL2305 PROTEIN"/>
    <property type="match status" value="1"/>
</dbReference>
<dbReference type="Pfam" id="PF12727">
    <property type="entry name" value="PBP_like"/>
    <property type="match status" value="1"/>
</dbReference>
<dbReference type="NCBIfam" id="TIGR01764">
    <property type="entry name" value="excise"/>
    <property type="match status" value="1"/>
</dbReference>
<evidence type="ECO:0000259" key="1">
    <source>
        <dbReference type="Pfam" id="PF12727"/>
    </source>
</evidence>
<feature type="domain" description="PBP" evidence="1">
    <location>
        <begin position="87"/>
        <end position="269"/>
    </location>
</feature>
<dbReference type="InterPro" id="IPR010093">
    <property type="entry name" value="SinI_DNA-bd"/>
</dbReference>
<evidence type="ECO:0000313" key="3">
    <source>
        <dbReference type="EMBL" id="CEA01487.1"/>
    </source>
</evidence>
<dbReference type="GO" id="GO:0003677">
    <property type="term" value="F:DNA binding"/>
    <property type="evidence" value="ECO:0007669"/>
    <property type="project" value="InterPro"/>
</dbReference>
<dbReference type="HOGENOM" id="CLU_053344_0_0_9"/>
<dbReference type="SUPFAM" id="SSF53850">
    <property type="entry name" value="Periplasmic binding protein-like II"/>
    <property type="match status" value="1"/>
</dbReference>
<dbReference type="InterPro" id="IPR024370">
    <property type="entry name" value="PBP_domain"/>
</dbReference>